<dbReference type="SMART" id="SM00812">
    <property type="entry name" value="Alpha_L_fucos"/>
    <property type="match status" value="1"/>
</dbReference>
<keyword evidence="7" id="KW-0812">Transmembrane</keyword>
<evidence type="ECO:0000256" key="4">
    <source>
        <dbReference type="ARBA" id="ARBA00022729"/>
    </source>
</evidence>
<feature type="domain" description="Glycoside hydrolase family 29 N-terminal" evidence="8">
    <location>
        <begin position="340"/>
        <end position="435"/>
    </location>
</feature>
<dbReference type="InterPro" id="IPR016286">
    <property type="entry name" value="FUC_metazoa-typ"/>
</dbReference>
<name>A0ABN1Q6M9_9ACTN</name>
<reference evidence="9 10" key="1">
    <citation type="journal article" date="2019" name="Int. J. Syst. Evol. Microbiol.">
        <title>The Global Catalogue of Microorganisms (GCM) 10K type strain sequencing project: providing services to taxonomists for standard genome sequencing and annotation.</title>
        <authorList>
            <consortium name="The Broad Institute Genomics Platform"/>
            <consortium name="The Broad Institute Genome Sequencing Center for Infectious Disease"/>
            <person name="Wu L."/>
            <person name="Ma J."/>
        </authorList>
    </citation>
    <scope>NUCLEOTIDE SEQUENCE [LARGE SCALE GENOMIC DNA]</scope>
    <source>
        <strain evidence="9 10">JCM 10696</strain>
    </source>
</reference>
<gene>
    <name evidence="9" type="ORF">GCM10009550_05600</name>
</gene>
<evidence type="ECO:0000256" key="5">
    <source>
        <dbReference type="ARBA" id="ARBA00022801"/>
    </source>
</evidence>
<dbReference type="PRINTS" id="PR00741">
    <property type="entry name" value="GLHYDRLASE29"/>
</dbReference>
<keyword evidence="10" id="KW-1185">Reference proteome</keyword>
<proteinExistence type="inferred from homology"/>
<evidence type="ECO:0000256" key="7">
    <source>
        <dbReference type="SAM" id="Phobius"/>
    </source>
</evidence>
<evidence type="ECO:0000259" key="8">
    <source>
        <dbReference type="Pfam" id="PF01120"/>
    </source>
</evidence>
<dbReference type="Proteomes" id="UP001500665">
    <property type="component" value="Unassembled WGS sequence"/>
</dbReference>
<dbReference type="PANTHER" id="PTHR10030">
    <property type="entry name" value="ALPHA-L-FUCOSIDASE"/>
    <property type="match status" value="1"/>
</dbReference>
<feature type="domain" description="Glycoside hydrolase family 29 N-terminal" evidence="8">
    <location>
        <begin position="43"/>
        <end position="302"/>
    </location>
</feature>
<dbReference type="Pfam" id="PF01120">
    <property type="entry name" value="Alpha_L_fucos"/>
    <property type="match status" value="2"/>
</dbReference>
<evidence type="ECO:0000256" key="6">
    <source>
        <dbReference type="ARBA" id="ARBA00023295"/>
    </source>
</evidence>
<keyword evidence="5" id="KW-0378">Hydrolase</keyword>
<organism evidence="9 10">
    <name type="scientific">Actinocorallia libanotica</name>
    <dbReference type="NCBI Taxonomy" id="46162"/>
    <lineage>
        <taxon>Bacteria</taxon>
        <taxon>Bacillati</taxon>
        <taxon>Actinomycetota</taxon>
        <taxon>Actinomycetes</taxon>
        <taxon>Streptosporangiales</taxon>
        <taxon>Thermomonosporaceae</taxon>
        <taxon>Actinocorallia</taxon>
    </lineage>
</organism>
<dbReference type="InterPro" id="IPR013780">
    <property type="entry name" value="Glyco_hydro_b"/>
</dbReference>
<dbReference type="PANTHER" id="PTHR10030:SF37">
    <property type="entry name" value="ALPHA-L-FUCOSIDASE-RELATED"/>
    <property type="match status" value="1"/>
</dbReference>
<dbReference type="PIRSF" id="PIRSF001092">
    <property type="entry name" value="Alpha-L-fucosidase"/>
    <property type="match status" value="1"/>
</dbReference>
<dbReference type="EMBL" id="BAAAHH010000001">
    <property type="protein sequence ID" value="GAA0938138.1"/>
    <property type="molecule type" value="Genomic_DNA"/>
</dbReference>
<keyword evidence="6" id="KW-0326">Glycosidase</keyword>
<dbReference type="RefSeq" id="WP_344236304.1">
    <property type="nucleotide sequence ID" value="NZ_BAAAHH010000001.1"/>
</dbReference>
<keyword evidence="7" id="KW-0472">Membrane</keyword>
<keyword evidence="7" id="KW-1133">Transmembrane helix</keyword>
<dbReference type="EC" id="3.2.1.51" evidence="3"/>
<evidence type="ECO:0000256" key="3">
    <source>
        <dbReference type="ARBA" id="ARBA00012662"/>
    </source>
</evidence>
<dbReference type="Gene3D" id="2.60.40.1180">
    <property type="entry name" value="Golgi alpha-mannosidase II"/>
    <property type="match status" value="1"/>
</dbReference>
<evidence type="ECO:0000313" key="9">
    <source>
        <dbReference type="EMBL" id="GAA0938138.1"/>
    </source>
</evidence>
<evidence type="ECO:0000313" key="10">
    <source>
        <dbReference type="Proteomes" id="UP001500665"/>
    </source>
</evidence>
<dbReference type="Gene3D" id="3.20.20.80">
    <property type="entry name" value="Glycosidases"/>
    <property type="match status" value="1"/>
</dbReference>
<evidence type="ECO:0000256" key="2">
    <source>
        <dbReference type="ARBA" id="ARBA00007951"/>
    </source>
</evidence>
<comment type="caution">
    <text evidence="9">The sequence shown here is derived from an EMBL/GenBank/DDBJ whole genome shotgun (WGS) entry which is preliminary data.</text>
</comment>
<protein>
    <recommendedName>
        <fullName evidence="3">alpha-L-fucosidase</fullName>
        <ecNumber evidence="3">3.2.1.51</ecNumber>
    </recommendedName>
</protein>
<sequence length="525" mass="57840">MKKFRKVVLRGVIGTVGVVLTVGIVFTVASDVWMWRDDSRARMTTDGPFTATKKSLNRHGLPSWFADAKFGVMLHWGLYSVPAFAPKGETFAERMAEDYDRAMTRNPYAEDYANAMKDPASPTAAHHRRHYGTAPYADFTRDFEAGLKKWDPKAWAAAFHEAGASYVVITAKYADGYALWPTSVRNPHAPGFHSRRDLVGELAKAVRAKGMKFGVYYSGGVDWTFHPGVMQTFGDYAYQPYGEDYRAYAVAQVRELIKRYKPDILWNDIYWPTGRKRLFSLLADYYNTVPEGVVNDRWESVTLGRQLLGWGPVRGAFDAFLKRALSDPATTDGLSTRKDVPHSDFRTPEYQSHTTIQEKFWQQDRGIGGSFGLNRAETDADYASSTQLLGELVNAAANNGSLMLGIGPDGGAGTIVPEQANRLKEIGAWMKANREALDGTRPWKRSSALTEDGARVLFTRRGDVLYATVLGRPAGPVVLKDVVLRGTAVHLGTGGRAALSVSGGDTRIAAGALDGSYAPVFRISP</sequence>
<dbReference type="SUPFAM" id="SSF51445">
    <property type="entry name" value="(Trans)glycosidases"/>
    <property type="match status" value="1"/>
</dbReference>
<dbReference type="InterPro" id="IPR017853">
    <property type="entry name" value="GH"/>
</dbReference>
<comment type="similarity">
    <text evidence="2">Belongs to the glycosyl hydrolase 29 family.</text>
</comment>
<keyword evidence="4" id="KW-0732">Signal</keyword>
<dbReference type="InterPro" id="IPR057739">
    <property type="entry name" value="Glyco_hydro_29_N"/>
</dbReference>
<dbReference type="InterPro" id="IPR000933">
    <property type="entry name" value="Glyco_hydro_29"/>
</dbReference>
<accession>A0ABN1Q6M9</accession>
<feature type="transmembrane region" description="Helical" evidence="7">
    <location>
        <begin position="12"/>
        <end position="35"/>
    </location>
</feature>
<comment type="function">
    <text evidence="1">Alpha-L-fucosidase is responsible for hydrolyzing the alpha-1,6-linked fucose joined to the reducing-end N-acetylglucosamine of the carbohydrate moieties of glycoproteins.</text>
</comment>
<evidence type="ECO:0000256" key="1">
    <source>
        <dbReference type="ARBA" id="ARBA00004071"/>
    </source>
</evidence>